<accession>A0A2M7XGR5</accession>
<evidence type="ECO:0008006" key="3">
    <source>
        <dbReference type="Google" id="ProtNLM"/>
    </source>
</evidence>
<name>A0A2M7XGR5_9BACT</name>
<evidence type="ECO:0000313" key="1">
    <source>
        <dbReference type="EMBL" id="PJA47045.1"/>
    </source>
</evidence>
<sequence>MMRTDILTLKGLSSANFDRDGNILVVCSEGGRPQLWKIEYNGQSFGRRQVLTTATGLTVFNFLPLPSGEIVFEGSFGGKPNVFLLTPEQVRYVNCNPEKEDSLGCFLRDNVFFLSNQSLFCFDIRQPLSSFIKFNDLSGDILSIQDISIDGFIVVFFLEKFGQGIYILEGKRYGQKKVLFFPKEKKFSYLRFSFDQKSLLAVVDRNVEQFNFEENIWIKLDVDNDNRASVVNIARGSSGFLIAREKKGCGSIELWSTITQRRVLDFGLRFGSPRCVRWSIDGRRFLFITPTVKGKSSLFVAEIGDK</sequence>
<proteinExistence type="predicted"/>
<dbReference type="SUPFAM" id="SSF50978">
    <property type="entry name" value="WD40 repeat-like"/>
    <property type="match status" value="1"/>
</dbReference>
<dbReference type="EMBL" id="PFWS01000049">
    <property type="protein sequence ID" value="PJA47045.1"/>
    <property type="molecule type" value="Genomic_DNA"/>
</dbReference>
<protein>
    <recommendedName>
        <fullName evidence="3">Anaphase-promoting complex subunit 4 WD40 domain-containing protein</fullName>
    </recommendedName>
</protein>
<reference evidence="2" key="1">
    <citation type="submission" date="2017-09" db="EMBL/GenBank/DDBJ databases">
        <title>Depth-based differentiation of microbial function through sediment-hosted aquifers and enrichment of novel symbionts in the deep terrestrial subsurface.</title>
        <authorList>
            <person name="Probst A.J."/>
            <person name="Ladd B."/>
            <person name="Jarett J.K."/>
            <person name="Geller-Mcgrath D.E."/>
            <person name="Sieber C.M.K."/>
            <person name="Emerson J.B."/>
            <person name="Anantharaman K."/>
            <person name="Thomas B.C."/>
            <person name="Malmstrom R."/>
            <person name="Stieglmeier M."/>
            <person name="Klingl A."/>
            <person name="Woyke T."/>
            <person name="Ryan C.M."/>
            <person name="Banfield J.F."/>
        </authorList>
    </citation>
    <scope>NUCLEOTIDE SEQUENCE [LARGE SCALE GENOMIC DNA]</scope>
</reference>
<gene>
    <name evidence="1" type="ORF">CO172_03135</name>
</gene>
<organism evidence="1 2">
    <name type="scientific">Candidatus Uhrbacteria bacterium CG_4_9_14_3_um_filter_36_7</name>
    <dbReference type="NCBI Taxonomy" id="1975033"/>
    <lineage>
        <taxon>Bacteria</taxon>
        <taxon>Candidatus Uhriibacteriota</taxon>
    </lineage>
</organism>
<dbReference type="Proteomes" id="UP000229749">
    <property type="component" value="Unassembled WGS sequence"/>
</dbReference>
<dbReference type="AlphaFoldDB" id="A0A2M7XGR5"/>
<comment type="caution">
    <text evidence="1">The sequence shown here is derived from an EMBL/GenBank/DDBJ whole genome shotgun (WGS) entry which is preliminary data.</text>
</comment>
<evidence type="ECO:0000313" key="2">
    <source>
        <dbReference type="Proteomes" id="UP000229749"/>
    </source>
</evidence>
<dbReference type="InterPro" id="IPR036322">
    <property type="entry name" value="WD40_repeat_dom_sf"/>
</dbReference>